<dbReference type="InterPro" id="IPR029018">
    <property type="entry name" value="Hex-like_dom2"/>
</dbReference>
<dbReference type="InterPro" id="IPR025705">
    <property type="entry name" value="Beta_hexosaminidase_sua/sub"/>
</dbReference>
<evidence type="ECO:0000256" key="1">
    <source>
        <dbReference type="ARBA" id="ARBA00001231"/>
    </source>
</evidence>
<evidence type="ECO:0000259" key="7">
    <source>
        <dbReference type="Pfam" id="PF02838"/>
    </source>
</evidence>
<evidence type="ECO:0000256" key="4">
    <source>
        <dbReference type="ARBA" id="ARBA00022801"/>
    </source>
</evidence>
<dbReference type="Proteomes" id="UP001595699">
    <property type="component" value="Unassembled WGS sequence"/>
</dbReference>
<dbReference type="Pfam" id="PF00728">
    <property type="entry name" value="Glyco_hydro_20"/>
    <property type="match status" value="1"/>
</dbReference>
<gene>
    <name evidence="8" type="ORF">ACFOUW_06730</name>
</gene>
<sequence length="624" mass="68649">MTELTLLPAPRSITADEGESLTLQPDGLLLIDAPDASKILFTAQRLQGALASHAGVAYEIAAATSESPDGAIALRIDPEHAHSQGYVLTVREHGAEIRAKTPQGLFYGVSTLVQILEQAGSELPRFTVTDWPDHHARGVMLDVSRDKVPTMETVYALVDKLASWKLNEVQLYTEHTFAYHQHKDVWEEASPFTGEEILELDAYCRERFVELVPNQNSFGHMHRWLKHKQYADLAEVEGDFETPWGTMPGPFSLTPQEPGSIQLVASLYDELLPHFTSKQLNVGADETFDLGQGRSREAVAERGVGRVYLDFLTEIYREVTRRGYTMQFWGDIIEQHPELIAELPKDAIALGWGYEAGHDFATLCSRYAAAGVEFYTCPGTSAWCTIAGRTTNALDNLLNAAENGVAHGAKGYLITDWGDRGHWQQLPVSYLGLGAGAAYSWALEANRDLDIAQTISLHAFSDPSGSLGRVAYDLGEVYKALGLMIPNASPLFWVLGFTFEELATTDEKSLAGRLAGGLRTITQEAVQDTLAAIDAAITPLGESTSTAADAEVVRAEFEFTARFLRHAAQRLELFLDDSEDRTELASDLEGLLEEYRSRWLARNRPGGLADSVGRLEALRVDYAG</sequence>
<dbReference type="SUPFAM" id="SSF51445">
    <property type="entry name" value="(Trans)glycosidases"/>
    <property type="match status" value="1"/>
</dbReference>
<evidence type="ECO:0000313" key="9">
    <source>
        <dbReference type="Proteomes" id="UP001595699"/>
    </source>
</evidence>
<dbReference type="PANTHER" id="PTHR22600">
    <property type="entry name" value="BETA-HEXOSAMINIDASE"/>
    <property type="match status" value="1"/>
</dbReference>
<accession>A0ABV7Y5G8</accession>
<evidence type="ECO:0000259" key="6">
    <source>
        <dbReference type="Pfam" id="PF00728"/>
    </source>
</evidence>
<keyword evidence="9" id="KW-1185">Reference proteome</keyword>
<protein>
    <recommendedName>
        <fullName evidence="3">beta-N-acetylhexosaminidase</fullName>
        <ecNumber evidence="3">3.2.1.52</ecNumber>
    </recommendedName>
</protein>
<dbReference type="InterPro" id="IPR015882">
    <property type="entry name" value="HEX_bac_N"/>
</dbReference>
<dbReference type="Gene3D" id="3.20.20.80">
    <property type="entry name" value="Glycosidases"/>
    <property type="match status" value="1"/>
</dbReference>
<comment type="catalytic activity">
    <reaction evidence="1">
        <text>Hydrolysis of terminal non-reducing N-acetyl-D-hexosamine residues in N-acetyl-beta-D-hexosaminides.</text>
        <dbReference type="EC" id="3.2.1.52"/>
    </reaction>
</comment>
<dbReference type="RefSeq" id="WP_205122431.1">
    <property type="nucleotide sequence ID" value="NZ_JAFBCM010000001.1"/>
</dbReference>
<proteinExistence type="inferred from homology"/>
<dbReference type="Gene3D" id="3.30.379.10">
    <property type="entry name" value="Chitobiase/beta-hexosaminidase domain 2-like"/>
    <property type="match status" value="1"/>
</dbReference>
<dbReference type="InterPro" id="IPR015883">
    <property type="entry name" value="Glyco_hydro_20_cat"/>
</dbReference>
<feature type="domain" description="Glycoside hydrolase family 20 catalytic" evidence="6">
    <location>
        <begin position="137"/>
        <end position="356"/>
    </location>
</feature>
<dbReference type="CDD" id="cd06565">
    <property type="entry name" value="GH20_GcnA-like"/>
    <property type="match status" value="1"/>
</dbReference>
<comment type="caution">
    <text evidence="8">The sequence shown here is derived from an EMBL/GenBank/DDBJ whole genome shotgun (WGS) entry which is preliminary data.</text>
</comment>
<evidence type="ECO:0000313" key="8">
    <source>
        <dbReference type="EMBL" id="MFC3760526.1"/>
    </source>
</evidence>
<dbReference type="PANTHER" id="PTHR22600:SF57">
    <property type="entry name" value="BETA-N-ACETYLHEXOSAMINIDASE"/>
    <property type="match status" value="1"/>
</dbReference>
<organism evidence="8 9">
    <name type="scientific">Tenggerimyces flavus</name>
    <dbReference type="NCBI Taxonomy" id="1708749"/>
    <lineage>
        <taxon>Bacteria</taxon>
        <taxon>Bacillati</taxon>
        <taxon>Actinomycetota</taxon>
        <taxon>Actinomycetes</taxon>
        <taxon>Propionibacteriales</taxon>
        <taxon>Nocardioidaceae</taxon>
        <taxon>Tenggerimyces</taxon>
    </lineage>
</organism>
<feature type="domain" description="Beta-hexosaminidase bacterial type N-terminal" evidence="7">
    <location>
        <begin position="5"/>
        <end position="131"/>
    </location>
</feature>
<reference evidence="9" key="1">
    <citation type="journal article" date="2019" name="Int. J. Syst. Evol. Microbiol.">
        <title>The Global Catalogue of Microorganisms (GCM) 10K type strain sequencing project: providing services to taxonomists for standard genome sequencing and annotation.</title>
        <authorList>
            <consortium name="The Broad Institute Genomics Platform"/>
            <consortium name="The Broad Institute Genome Sequencing Center for Infectious Disease"/>
            <person name="Wu L."/>
            <person name="Ma J."/>
        </authorList>
    </citation>
    <scope>NUCLEOTIDE SEQUENCE [LARGE SCALE GENOMIC DNA]</scope>
    <source>
        <strain evidence="9">CGMCC 4.7241</strain>
    </source>
</reference>
<dbReference type="EC" id="3.2.1.52" evidence="3"/>
<comment type="similarity">
    <text evidence="2">Belongs to the glycosyl hydrolase 20 family.</text>
</comment>
<dbReference type="Pfam" id="PF02838">
    <property type="entry name" value="Glyco_hydro_20b"/>
    <property type="match status" value="1"/>
</dbReference>
<evidence type="ECO:0000256" key="5">
    <source>
        <dbReference type="ARBA" id="ARBA00023295"/>
    </source>
</evidence>
<dbReference type="PRINTS" id="PR00738">
    <property type="entry name" value="GLHYDRLASE20"/>
</dbReference>
<dbReference type="SUPFAM" id="SSF55545">
    <property type="entry name" value="beta-N-acetylhexosaminidase-like domain"/>
    <property type="match status" value="1"/>
</dbReference>
<keyword evidence="5" id="KW-0326">Glycosidase</keyword>
<dbReference type="EMBL" id="JBHRZH010000005">
    <property type="protein sequence ID" value="MFC3760526.1"/>
    <property type="molecule type" value="Genomic_DNA"/>
</dbReference>
<dbReference type="InterPro" id="IPR017853">
    <property type="entry name" value="GH"/>
</dbReference>
<evidence type="ECO:0000256" key="3">
    <source>
        <dbReference type="ARBA" id="ARBA00012663"/>
    </source>
</evidence>
<keyword evidence="4" id="KW-0378">Hydrolase</keyword>
<name>A0ABV7Y5G8_9ACTN</name>
<evidence type="ECO:0000256" key="2">
    <source>
        <dbReference type="ARBA" id="ARBA00006285"/>
    </source>
</evidence>